<accession>A0AAW1IHY1</accession>
<proteinExistence type="predicted"/>
<dbReference type="GO" id="GO:0006571">
    <property type="term" value="P:tyrosine biosynthetic process"/>
    <property type="evidence" value="ECO:0007669"/>
    <property type="project" value="InterPro"/>
</dbReference>
<dbReference type="SUPFAM" id="SSF48179">
    <property type="entry name" value="6-phosphogluconate dehydrogenase C-terminal domain-like"/>
    <property type="match status" value="1"/>
</dbReference>
<dbReference type="GO" id="GO:0033730">
    <property type="term" value="F:arogenate dehydrogenase (NADP+) activity"/>
    <property type="evidence" value="ECO:0007669"/>
    <property type="project" value="InterPro"/>
</dbReference>
<feature type="domain" description="Prephenate/arogenate dehydrogenase" evidence="2">
    <location>
        <begin position="1"/>
        <end position="181"/>
    </location>
</feature>
<sequence>MKYLPQDFDILCTHPMFGPESGKISWKELPFVYDKVRIGDEESRIQRCESFLDVFRREGCRVSEMSCAEHDEYAAGSQFITHFVGRVLEKLHLEDTPINTKGYESLLNLVDNTSRDSFELFYGLFLYNKNALEQLRRLDAAFESVKGELFGHLHGLLRKQLFGNLYELPMDEWVAKKNADMKLLSDGSAQVPRS</sequence>
<dbReference type="PANTHER" id="PTHR43207">
    <property type="entry name" value="AROGENATE DEHYDROGENASE-RELATED"/>
    <property type="match status" value="1"/>
</dbReference>
<keyword evidence="4" id="KW-1185">Reference proteome</keyword>
<keyword evidence="1" id="KW-0560">Oxidoreductase</keyword>
<gene>
    <name evidence="3" type="ORF">RND81_09G026500</name>
</gene>
<dbReference type="InterPro" id="IPR045011">
    <property type="entry name" value="TYRAAT1/2"/>
</dbReference>
<dbReference type="InterPro" id="IPR003099">
    <property type="entry name" value="Prephen_DH"/>
</dbReference>
<dbReference type="PROSITE" id="PS51176">
    <property type="entry name" value="PDH_ADH"/>
    <property type="match status" value="1"/>
</dbReference>
<comment type="caution">
    <text evidence="3">The sequence shown here is derived from an EMBL/GenBank/DDBJ whole genome shotgun (WGS) entry which is preliminary data.</text>
</comment>
<evidence type="ECO:0000313" key="3">
    <source>
        <dbReference type="EMBL" id="KAK9688987.1"/>
    </source>
</evidence>
<dbReference type="GO" id="GO:0004665">
    <property type="term" value="F:prephenate dehydrogenase (NADP+) activity"/>
    <property type="evidence" value="ECO:0007669"/>
    <property type="project" value="InterPro"/>
</dbReference>
<evidence type="ECO:0000313" key="4">
    <source>
        <dbReference type="Proteomes" id="UP001443914"/>
    </source>
</evidence>
<evidence type="ECO:0000256" key="1">
    <source>
        <dbReference type="ARBA" id="ARBA00023002"/>
    </source>
</evidence>
<dbReference type="Gene3D" id="3.40.50.720">
    <property type="entry name" value="NAD(P)-binding Rossmann-like Domain"/>
    <property type="match status" value="1"/>
</dbReference>
<dbReference type="GO" id="GO:0008977">
    <property type="term" value="F:prephenate dehydrogenase (NAD+) activity"/>
    <property type="evidence" value="ECO:0007669"/>
    <property type="project" value="InterPro"/>
</dbReference>
<name>A0AAW1IHY1_SAPOF</name>
<dbReference type="EMBL" id="JBDFQZ010000009">
    <property type="protein sequence ID" value="KAK9688987.1"/>
    <property type="molecule type" value="Genomic_DNA"/>
</dbReference>
<reference evidence="3" key="1">
    <citation type="submission" date="2024-03" db="EMBL/GenBank/DDBJ databases">
        <title>WGS assembly of Saponaria officinalis var. Norfolk2.</title>
        <authorList>
            <person name="Jenkins J."/>
            <person name="Shu S."/>
            <person name="Grimwood J."/>
            <person name="Barry K."/>
            <person name="Goodstein D."/>
            <person name="Schmutz J."/>
            <person name="Leebens-Mack J."/>
            <person name="Osbourn A."/>
        </authorList>
    </citation>
    <scope>NUCLEOTIDE SEQUENCE [LARGE SCALE GENOMIC DNA]</scope>
    <source>
        <strain evidence="3">JIC</strain>
    </source>
</reference>
<dbReference type="Pfam" id="PF26213">
    <property type="entry name" value="TYRAAT1_C"/>
    <property type="match status" value="1"/>
</dbReference>
<dbReference type="AlphaFoldDB" id="A0AAW1IHY1"/>
<organism evidence="3 4">
    <name type="scientific">Saponaria officinalis</name>
    <name type="common">Common soapwort</name>
    <name type="synonym">Lychnis saponaria</name>
    <dbReference type="NCBI Taxonomy" id="3572"/>
    <lineage>
        <taxon>Eukaryota</taxon>
        <taxon>Viridiplantae</taxon>
        <taxon>Streptophyta</taxon>
        <taxon>Embryophyta</taxon>
        <taxon>Tracheophyta</taxon>
        <taxon>Spermatophyta</taxon>
        <taxon>Magnoliopsida</taxon>
        <taxon>eudicotyledons</taxon>
        <taxon>Gunneridae</taxon>
        <taxon>Pentapetalae</taxon>
        <taxon>Caryophyllales</taxon>
        <taxon>Caryophyllaceae</taxon>
        <taxon>Caryophylleae</taxon>
        <taxon>Saponaria</taxon>
    </lineage>
</organism>
<dbReference type="Proteomes" id="UP001443914">
    <property type="component" value="Unassembled WGS sequence"/>
</dbReference>
<dbReference type="InterPro" id="IPR008927">
    <property type="entry name" value="6-PGluconate_DH-like_C_sf"/>
</dbReference>
<protein>
    <recommendedName>
        <fullName evidence="2">Prephenate/arogenate dehydrogenase domain-containing protein</fullName>
    </recommendedName>
</protein>
<evidence type="ECO:0000259" key="2">
    <source>
        <dbReference type="PROSITE" id="PS51176"/>
    </source>
</evidence>
<dbReference type="InterPro" id="IPR059064">
    <property type="entry name" value="TYRAAT2_C"/>
</dbReference>
<dbReference type="PANTHER" id="PTHR43207:SF4">
    <property type="entry name" value="AROGENATE DEHYDROGENASE 2, CHLOROPLASTIC"/>
    <property type="match status" value="1"/>
</dbReference>